<dbReference type="EMBL" id="KZ613967">
    <property type="protein sequence ID" value="PMD30449.1"/>
    <property type="molecule type" value="Genomic_DNA"/>
</dbReference>
<keyword evidence="3" id="KW-1185">Reference proteome</keyword>
<dbReference type="Proteomes" id="UP000235786">
    <property type="component" value="Unassembled WGS sequence"/>
</dbReference>
<dbReference type="OrthoDB" id="68104at2759"/>
<dbReference type="PANTHER" id="PTHR34068">
    <property type="entry name" value="UPF0145 PROTEIN YBJQ"/>
    <property type="match status" value="1"/>
</dbReference>
<protein>
    <submittedName>
        <fullName evidence="2">UPF0145 domain protein</fullName>
    </submittedName>
</protein>
<dbReference type="AlphaFoldDB" id="A0A2J6QW32"/>
<dbReference type="Pfam" id="PF01906">
    <property type="entry name" value="YbjQ_1"/>
    <property type="match status" value="1"/>
</dbReference>
<dbReference type="SUPFAM" id="SSF117782">
    <property type="entry name" value="YbjQ-like"/>
    <property type="match status" value="1"/>
</dbReference>
<dbReference type="InterPro" id="IPR035439">
    <property type="entry name" value="UPF0145_dom_sf"/>
</dbReference>
<proteinExistence type="inferred from homology"/>
<reference evidence="2 3" key="1">
    <citation type="submission" date="2016-04" db="EMBL/GenBank/DDBJ databases">
        <title>A degradative enzymes factory behind the ericoid mycorrhizal symbiosis.</title>
        <authorList>
            <consortium name="DOE Joint Genome Institute"/>
            <person name="Martino E."/>
            <person name="Morin E."/>
            <person name="Grelet G."/>
            <person name="Kuo A."/>
            <person name="Kohler A."/>
            <person name="Daghino S."/>
            <person name="Barry K."/>
            <person name="Choi C."/>
            <person name="Cichocki N."/>
            <person name="Clum A."/>
            <person name="Copeland A."/>
            <person name="Hainaut M."/>
            <person name="Haridas S."/>
            <person name="Labutti K."/>
            <person name="Lindquist E."/>
            <person name="Lipzen A."/>
            <person name="Khouja H.-R."/>
            <person name="Murat C."/>
            <person name="Ohm R."/>
            <person name="Olson A."/>
            <person name="Spatafora J."/>
            <person name="Veneault-Fourrey C."/>
            <person name="Henrissat B."/>
            <person name="Grigoriev I."/>
            <person name="Martin F."/>
            <person name="Perotto S."/>
        </authorList>
    </citation>
    <scope>NUCLEOTIDE SEQUENCE [LARGE SCALE GENOMIC DNA]</scope>
    <source>
        <strain evidence="2 3">F</strain>
    </source>
</reference>
<evidence type="ECO:0000256" key="1">
    <source>
        <dbReference type="ARBA" id="ARBA00010751"/>
    </source>
</evidence>
<dbReference type="Gene3D" id="3.30.110.70">
    <property type="entry name" value="Hypothetical protein apc22750. Chain B"/>
    <property type="match status" value="1"/>
</dbReference>
<organism evidence="2 3">
    <name type="scientific">Hyaloscypha variabilis (strain UAMH 11265 / GT02V1 / F)</name>
    <name type="common">Meliniomyces variabilis</name>
    <dbReference type="NCBI Taxonomy" id="1149755"/>
    <lineage>
        <taxon>Eukaryota</taxon>
        <taxon>Fungi</taxon>
        <taxon>Dikarya</taxon>
        <taxon>Ascomycota</taxon>
        <taxon>Pezizomycotina</taxon>
        <taxon>Leotiomycetes</taxon>
        <taxon>Helotiales</taxon>
        <taxon>Hyaloscyphaceae</taxon>
        <taxon>Hyaloscypha</taxon>
        <taxon>Hyaloscypha variabilis</taxon>
    </lineage>
</organism>
<dbReference type="HAMAP" id="MF_00338">
    <property type="entry name" value="UPF0145"/>
    <property type="match status" value="1"/>
</dbReference>
<comment type="similarity">
    <text evidence="1">Belongs to the UPF0145 family.</text>
</comment>
<evidence type="ECO:0000313" key="3">
    <source>
        <dbReference type="Proteomes" id="UP000235786"/>
    </source>
</evidence>
<name>A0A2J6QW32_HYAVF</name>
<evidence type="ECO:0000313" key="2">
    <source>
        <dbReference type="EMBL" id="PMD30449.1"/>
    </source>
</evidence>
<sequence>MASKSTSKSDTKDKDKAAKELLDASPSCFTDTNGVITSTMNDIPGYRVVKVLGAIYGLTVRSRNWGTDIGAFLRSSVGGEIRYFTNLMYTSRNTAVERMVGECLGRGGNAIIALRFDQSEINTFSHVCAYGTAVVVEKIEEPVTT</sequence>
<gene>
    <name evidence="2" type="ORF">L207DRAFT_549419</name>
</gene>
<dbReference type="PANTHER" id="PTHR34068:SF2">
    <property type="entry name" value="UPF0145 PROTEIN SCO3412"/>
    <property type="match status" value="1"/>
</dbReference>
<dbReference type="InterPro" id="IPR002765">
    <property type="entry name" value="UPF0145_YbjQ-like"/>
</dbReference>
<accession>A0A2J6QW32</accession>